<sequence length="149" mass="17496">MGRKKRKVWLCLAVERARRRIVGWTLGSLGEAPLRQLWQALPRRYRRHCWYFTDQWKAYPKVLPRWQHRPCPKGQGQTNIVEAINCSLRQRCGVLVRRSCSISKSLAMHTARIKIVIDNYNRNIILDYTAAELIKHERHASTALSMNCV</sequence>
<dbReference type="GO" id="GO:0003677">
    <property type="term" value="F:DNA binding"/>
    <property type="evidence" value="ECO:0007669"/>
    <property type="project" value="InterPro"/>
</dbReference>
<proteinExistence type="predicted"/>
<reference evidence="1 2" key="1">
    <citation type="submission" date="2016-08" db="EMBL/GenBank/DDBJ databases">
        <title>Hymenobacter coccineus sp. nov., Hymenobacter lapidarius sp. nov. and Hymenobacter glacialis sp. nov., isolated from Antarctic soil.</title>
        <authorList>
            <person name="Sedlacek I."/>
            <person name="Kralova S."/>
            <person name="Kyrova K."/>
            <person name="Maslanova I."/>
            <person name="Stankova E."/>
            <person name="Vrbovska V."/>
            <person name="Nemec M."/>
            <person name="Bartak M."/>
            <person name="Svec P."/>
            <person name="Busse H.-J."/>
            <person name="Pantucek R."/>
        </authorList>
    </citation>
    <scope>NUCLEOTIDE SEQUENCE [LARGE SCALE GENOMIC DNA]</scope>
    <source>
        <strain evidence="1 2">CCM 8648</strain>
    </source>
</reference>
<dbReference type="AlphaFoldDB" id="A0A1G1SYK3"/>
<accession>A0A1G1SYK3</accession>
<comment type="caution">
    <text evidence="1">The sequence shown here is derived from an EMBL/GenBank/DDBJ whole genome shotgun (WGS) entry which is preliminary data.</text>
</comment>
<protein>
    <recommendedName>
        <fullName evidence="3">IS1 transposase</fullName>
    </recommendedName>
</protein>
<evidence type="ECO:0008006" key="3">
    <source>
        <dbReference type="Google" id="ProtNLM"/>
    </source>
</evidence>
<dbReference type="GO" id="GO:0006313">
    <property type="term" value="P:DNA transposition"/>
    <property type="evidence" value="ECO:0007669"/>
    <property type="project" value="InterPro"/>
</dbReference>
<dbReference type="EMBL" id="MDZC01000081">
    <property type="protein sequence ID" value="OGX83669.1"/>
    <property type="molecule type" value="Genomic_DNA"/>
</dbReference>
<keyword evidence="2" id="KW-1185">Reference proteome</keyword>
<evidence type="ECO:0000313" key="2">
    <source>
        <dbReference type="Proteomes" id="UP000177791"/>
    </source>
</evidence>
<dbReference type="Proteomes" id="UP000177791">
    <property type="component" value="Unassembled WGS sequence"/>
</dbReference>
<dbReference type="Pfam" id="PF03400">
    <property type="entry name" value="DDE_Tnp_IS1"/>
    <property type="match status" value="1"/>
</dbReference>
<gene>
    <name evidence="1" type="ORF">BEN48_16890</name>
</gene>
<dbReference type="GO" id="GO:0004803">
    <property type="term" value="F:transposase activity"/>
    <property type="evidence" value="ECO:0007669"/>
    <property type="project" value="InterPro"/>
</dbReference>
<dbReference type="STRING" id="1908236.BEN48_16890"/>
<name>A0A1G1SYK3_9BACT</name>
<evidence type="ECO:0000313" key="1">
    <source>
        <dbReference type="EMBL" id="OGX83669.1"/>
    </source>
</evidence>
<organism evidence="1 2">
    <name type="scientific">Hymenobacter glacialis</name>
    <dbReference type="NCBI Taxonomy" id="1908236"/>
    <lineage>
        <taxon>Bacteria</taxon>
        <taxon>Pseudomonadati</taxon>
        <taxon>Bacteroidota</taxon>
        <taxon>Cytophagia</taxon>
        <taxon>Cytophagales</taxon>
        <taxon>Hymenobacteraceae</taxon>
        <taxon>Hymenobacter</taxon>
    </lineage>
</organism>
<dbReference type="InterPro" id="IPR005063">
    <property type="entry name" value="Transposase_27"/>
</dbReference>